<dbReference type="SUPFAM" id="SSF57850">
    <property type="entry name" value="RING/U-box"/>
    <property type="match status" value="1"/>
</dbReference>
<gene>
    <name evidence="8" type="ORF">ACH5RR_021231</name>
</gene>
<accession>A0ABD2ZKI2</accession>
<proteinExistence type="predicted"/>
<dbReference type="GO" id="GO:0008270">
    <property type="term" value="F:zinc ion binding"/>
    <property type="evidence" value="ECO:0007669"/>
    <property type="project" value="UniProtKB-KW"/>
</dbReference>
<comment type="catalytic activity">
    <reaction evidence="1">
        <text>S-ubiquitinyl-[E2 ubiquitin-conjugating enzyme]-L-cysteine + [acceptor protein]-L-lysine = [E2 ubiquitin-conjugating enzyme]-L-cysteine + N(6)-ubiquitinyl-[acceptor protein]-L-lysine.</text>
        <dbReference type="EC" id="2.3.2.27"/>
    </reaction>
</comment>
<dbReference type="InterPro" id="IPR001841">
    <property type="entry name" value="Znf_RING"/>
</dbReference>
<evidence type="ECO:0000259" key="7">
    <source>
        <dbReference type="PROSITE" id="PS50089"/>
    </source>
</evidence>
<dbReference type="Proteomes" id="UP001630127">
    <property type="component" value="Unassembled WGS sequence"/>
</dbReference>
<dbReference type="GO" id="GO:0061630">
    <property type="term" value="F:ubiquitin protein ligase activity"/>
    <property type="evidence" value="ECO:0007669"/>
    <property type="project" value="UniProtKB-EC"/>
</dbReference>
<evidence type="ECO:0000256" key="3">
    <source>
        <dbReference type="ARBA" id="ARBA00022723"/>
    </source>
</evidence>
<sequence>MAPAWLPPLNSHDQYSVSVVASQHEKPWCSPKYEEPTFEIKASISVTFSSDNYKNDIIFEGLSYETAFFITCYHITSDPSSSNVIHELLDIIEIPFELKNNLWYGARYLDGSIDSPRKIENKDYLVQKIWQFAYDTKEQLIYKRTNNVLPLNLSISKRVIVPDLELNEWNAWYDEKARSDQDFEDDFRDAISRPRSEDELVYETSLAFKAANKPSIQQLDNLRMESMDEDGDSSSTTHKSCAICFDKLQSHSLSQIIRLPCCHMFHGDCVIRWLQKSHMCPLCRFALPSV</sequence>
<dbReference type="Gene3D" id="3.30.40.10">
    <property type="entry name" value="Zinc/RING finger domain, C3HC4 (zinc finger)"/>
    <property type="match status" value="1"/>
</dbReference>
<dbReference type="EC" id="2.3.2.27" evidence="2"/>
<feature type="domain" description="RING-type" evidence="7">
    <location>
        <begin position="241"/>
        <end position="284"/>
    </location>
</feature>
<keyword evidence="4 6" id="KW-0863">Zinc-finger</keyword>
<dbReference type="EMBL" id="JBJUIK010000009">
    <property type="protein sequence ID" value="KAL3518642.1"/>
    <property type="molecule type" value="Genomic_DNA"/>
</dbReference>
<organism evidence="8 9">
    <name type="scientific">Cinchona calisaya</name>
    <dbReference type="NCBI Taxonomy" id="153742"/>
    <lineage>
        <taxon>Eukaryota</taxon>
        <taxon>Viridiplantae</taxon>
        <taxon>Streptophyta</taxon>
        <taxon>Embryophyta</taxon>
        <taxon>Tracheophyta</taxon>
        <taxon>Spermatophyta</taxon>
        <taxon>Magnoliopsida</taxon>
        <taxon>eudicotyledons</taxon>
        <taxon>Gunneridae</taxon>
        <taxon>Pentapetalae</taxon>
        <taxon>asterids</taxon>
        <taxon>lamiids</taxon>
        <taxon>Gentianales</taxon>
        <taxon>Rubiaceae</taxon>
        <taxon>Cinchonoideae</taxon>
        <taxon>Cinchoneae</taxon>
        <taxon>Cinchona</taxon>
    </lineage>
</organism>
<keyword evidence="3" id="KW-0479">Metal-binding</keyword>
<evidence type="ECO:0000256" key="4">
    <source>
        <dbReference type="ARBA" id="ARBA00022771"/>
    </source>
</evidence>
<evidence type="ECO:0000313" key="9">
    <source>
        <dbReference type="Proteomes" id="UP001630127"/>
    </source>
</evidence>
<dbReference type="SMART" id="SM00184">
    <property type="entry name" value="RING"/>
    <property type="match status" value="1"/>
</dbReference>
<keyword evidence="5" id="KW-0862">Zinc</keyword>
<dbReference type="PANTHER" id="PTHR15710:SF196">
    <property type="entry name" value="F6A14.12 PROTEIN-RELATED"/>
    <property type="match status" value="1"/>
</dbReference>
<comment type="caution">
    <text evidence="8">The sequence shown here is derived from an EMBL/GenBank/DDBJ whole genome shotgun (WGS) entry which is preliminary data.</text>
</comment>
<name>A0ABD2ZKI2_9GENT</name>
<dbReference type="Pfam" id="PF13639">
    <property type="entry name" value="zf-RING_2"/>
    <property type="match status" value="1"/>
</dbReference>
<evidence type="ECO:0000256" key="1">
    <source>
        <dbReference type="ARBA" id="ARBA00000900"/>
    </source>
</evidence>
<evidence type="ECO:0000256" key="2">
    <source>
        <dbReference type="ARBA" id="ARBA00012483"/>
    </source>
</evidence>
<dbReference type="PROSITE" id="PS50089">
    <property type="entry name" value="ZF_RING_2"/>
    <property type="match status" value="1"/>
</dbReference>
<reference evidence="8 9" key="1">
    <citation type="submission" date="2024-11" db="EMBL/GenBank/DDBJ databases">
        <title>A near-complete genome assembly of Cinchona calisaya.</title>
        <authorList>
            <person name="Lian D.C."/>
            <person name="Zhao X.W."/>
            <person name="Wei L."/>
        </authorList>
    </citation>
    <scope>NUCLEOTIDE SEQUENCE [LARGE SCALE GENOMIC DNA]</scope>
    <source>
        <tissue evidence="8">Nenye</tissue>
    </source>
</reference>
<evidence type="ECO:0000256" key="5">
    <source>
        <dbReference type="ARBA" id="ARBA00022833"/>
    </source>
</evidence>
<keyword evidence="9" id="KW-1185">Reference proteome</keyword>
<protein>
    <recommendedName>
        <fullName evidence="2">RING-type E3 ubiquitin transferase</fullName>
        <ecNumber evidence="2">2.3.2.27</ecNumber>
    </recommendedName>
</protein>
<dbReference type="InterPro" id="IPR013083">
    <property type="entry name" value="Znf_RING/FYVE/PHD"/>
</dbReference>
<dbReference type="AlphaFoldDB" id="A0ABD2ZKI2"/>
<dbReference type="PANTHER" id="PTHR15710">
    <property type="entry name" value="E3 UBIQUITIN-PROTEIN LIGASE PRAJA"/>
    <property type="match status" value="1"/>
</dbReference>
<evidence type="ECO:0000256" key="6">
    <source>
        <dbReference type="PROSITE-ProRule" id="PRU00175"/>
    </source>
</evidence>
<evidence type="ECO:0000313" key="8">
    <source>
        <dbReference type="EMBL" id="KAL3518642.1"/>
    </source>
</evidence>